<evidence type="ECO:0000313" key="4">
    <source>
        <dbReference type="Proteomes" id="UP000688137"/>
    </source>
</evidence>
<comment type="caution">
    <text evidence="3">The sequence shown here is derived from an EMBL/GenBank/DDBJ whole genome shotgun (WGS) entry which is preliminary data.</text>
</comment>
<dbReference type="Pfam" id="PF07534">
    <property type="entry name" value="TLD"/>
    <property type="match status" value="1"/>
</dbReference>
<proteinExistence type="predicted"/>
<dbReference type="EMBL" id="CAJJDM010000123">
    <property type="protein sequence ID" value="CAD8103070.1"/>
    <property type="molecule type" value="Genomic_DNA"/>
</dbReference>
<reference evidence="3" key="1">
    <citation type="submission" date="2021-01" db="EMBL/GenBank/DDBJ databases">
        <authorList>
            <consortium name="Genoscope - CEA"/>
            <person name="William W."/>
        </authorList>
    </citation>
    <scope>NUCLEOTIDE SEQUENCE</scope>
</reference>
<dbReference type="Proteomes" id="UP000688137">
    <property type="component" value="Unassembled WGS sequence"/>
</dbReference>
<dbReference type="AlphaFoldDB" id="A0A8S1PIZ3"/>
<dbReference type="OMA" id="EDANTKW"/>
<gene>
    <name evidence="3" type="ORF">PPRIM_AZ9-3.1.T1200017</name>
</gene>
<evidence type="ECO:0000313" key="3">
    <source>
        <dbReference type="EMBL" id="CAD8103070.1"/>
    </source>
</evidence>
<feature type="coiled-coil region" evidence="1">
    <location>
        <begin position="300"/>
        <end position="360"/>
    </location>
</feature>
<feature type="coiled-coil region" evidence="1">
    <location>
        <begin position="486"/>
        <end position="594"/>
    </location>
</feature>
<feature type="domain" description="TLDc" evidence="2">
    <location>
        <begin position="600"/>
        <end position="752"/>
    </location>
</feature>
<dbReference type="InterPro" id="IPR006571">
    <property type="entry name" value="TLDc_dom"/>
</dbReference>
<organism evidence="3 4">
    <name type="scientific">Paramecium primaurelia</name>
    <dbReference type="NCBI Taxonomy" id="5886"/>
    <lineage>
        <taxon>Eukaryota</taxon>
        <taxon>Sar</taxon>
        <taxon>Alveolata</taxon>
        <taxon>Ciliophora</taxon>
        <taxon>Intramacronucleata</taxon>
        <taxon>Oligohymenophorea</taxon>
        <taxon>Peniculida</taxon>
        <taxon>Parameciidae</taxon>
        <taxon>Paramecium</taxon>
    </lineage>
</organism>
<evidence type="ECO:0000256" key="1">
    <source>
        <dbReference type="SAM" id="Coils"/>
    </source>
</evidence>
<protein>
    <recommendedName>
        <fullName evidence="2">TLDc domain-containing protein</fullName>
    </recommendedName>
</protein>
<keyword evidence="4" id="KW-1185">Reference proteome</keyword>
<evidence type="ECO:0000259" key="2">
    <source>
        <dbReference type="PROSITE" id="PS51886"/>
    </source>
</evidence>
<accession>A0A8S1PIZ3</accession>
<dbReference type="PROSITE" id="PS51886">
    <property type="entry name" value="TLDC"/>
    <property type="match status" value="1"/>
</dbReference>
<sequence length="774" mass="90889">MSIIENVNKICQTHQFEILAVDLQAAREQKQKYLCVKCLIERIQGNNIVLLSEAIEMIKEMKNQYKDEVEKKNQETLNSIQNLQSSVLKINEHFTQVFDKLQYKINENINSNEQHIEQKKSSFDELNLDKDIETLSLIYKGNSNCESIKQEQNLEEFVQMLDKVQSELSMISNIKQFSQIFESIQQIKSKFQIGQNTPKRRFDKHETPTLKYVCNQHGKKIMMINLSQNEQDQSGLACEKCIQQFPKREYITVEDANTKWKELQGQQKQMISKYNNNRYSKFNSSIKSIQQLKEIYNQTLTDIIQQLERQRNMNQNTQNNNSNVVEDIYELDEQEILKIVDFLSQKDKNYKLKLEQQEQDQVDLIFYQNQKNHLENLMKYNLLTKHNLMRIQNQDQCEQYSITDIIQENQYDSNSNVQSFLKKFLLLEQYCSLFDDSCNFYKNLQQEIDDLQEKGQLSQLFNAEQQQKQYLSFLEYSKKMKLLIMAEENQKLVSSLEQESNQIKQSQQVIQTQLDESNQKIETLNSKIEQLDLQILQYQQDKSQLNESNQSLNNQIEQLKSQITKAQQESTNQLNQKNQEINQLSSEHKSLQQLIRDQPKLITPQFYLEVCKLIEEKSKMKIICSFLIYLGTRDGLNHTKCWSKINGKYNLLIIYKSKSGNIFGAYTPCQWIEKQNGYVADDTLSSFLFSQTHNQFFPLKEANKGNAIYRHQSYGPSFGNGYDIYIGSDFTSGSSALGTAYQIDQYQIQNTSTHLFGQATPDLEECEILELILK</sequence>
<keyword evidence="1" id="KW-0175">Coiled coil</keyword>
<feature type="coiled-coil region" evidence="1">
    <location>
        <begin position="48"/>
        <end position="86"/>
    </location>
</feature>
<name>A0A8S1PIZ3_PARPR</name>